<evidence type="ECO:0000256" key="1">
    <source>
        <dbReference type="ARBA" id="ARBA00004477"/>
    </source>
</evidence>
<feature type="transmembrane region" description="Helical" evidence="11">
    <location>
        <begin position="146"/>
        <end position="170"/>
    </location>
</feature>
<feature type="region of interest" description="Disordered" evidence="10">
    <location>
        <begin position="1"/>
        <end position="112"/>
    </location>
</feature>
<feature type="transmembrane region" description="Helical" evidence="11">
    <location>
        <begin position="268"/>
        <end position="299"/>
    </location>
</feature>
<evidence type="ECO:0000256" key="2">
    <source>
        <dbReference type="ARBA" id="ARBA00004687"/>
    </source>
</evidence>
<sequence length="619" mass="67196">MGAADRPRRQERPAALGETAAGETALTAPAPDLAAGTQPPRESDNGTQPPRESHDGTQPPRESHDGTQPPRESHDGTQPPRESRHGTQPPRESGDGAEGRAAGPPAEKGERGWRRALLATLGFDALARPSGAHPQDRPGDRPWRRAWFAGLGVFAASKVGLAAVSASAWIGDQGPGRPMRQIARLWATQYDSPWFIAIAQHGYQPTADASPAAFFPLYPVLIRLVTPLCLGHSWAAALLVANAALLVALVLLFRLAEHEMDRAAAGRTVFYLVAFPTGFFLTAAYNEGLFIALLVAAVYCLRREHWWRAGALGALAATARSAGILLVLAFAFEYVRAHDLLRPRAWFRSQSYFRTRAYVRARHLVSRPSYVGAHAAPARQKMPINPFFAAIGAARKGGAIDRDRKTHADWPVNADRGAQAAGPRQQRAAGAGPSRRTRRPGGHRGALAILLIPAGLGAVMAADWHAYRDPLAFSHTQATHWGRHPAWPWQAPIAAARHPGAWFTEIWAHNLLELATVTLLGVLLVLALAGPWRLRRDQMLFPLLGAALLVFMISFPSRYTHDIPYPLLSTSRIGLEIFPAFLMLGRIGGRPWLDRALLAAFLGTQGVLAAHFLHSGWVA</sequence>
<evidence type="ECO:0008006" key="14">
    <source>
        <dbReference type="Google" id="ProtNLM"/>
    </source>
</evidence>
<dbReference type="Pfam" id="PF04188">
    <property type="entry name" value="Mannosyl_trans2"/>
    <property type="match status" value="1"/>
</dbReference>
<keyword evidence="13" id="KW-1185">Reference proteome</keyword>
<keyword evidence="4" id="KW-0328">Glycosyltransferase</keyword>
<feature type="transmembrane region" description="Helical" evidence="11">
    <location>
        <begin position="445"/>
        <end position="467"/>
    </location>
</feature>
<evidence type="ECO:0000256" key="5">
    <source>
        <dbReference type="ARBA" id="ARBA00022679"/>
    </source>
</evidence>
<evidence type="ECO:0000256" key="8">
    <source>
        <dbReference type="ARBA" id="ARBA00022989"/>
    </source>
</evidence>
<evidence type="ECO:0000256" key="4">
    <source>
        <dbReference type="ARBA" id="ARBA00022676"/>
    </source>
</evidence>
<evidence type="ECO:0000256" key="3">
    <source>
        <dbReference type="ARBA" id="ARBA00022502"/>
    </source>
</evidence>
<keyword evidence="8 11" id="KW-1133">Transmembrane helix</keyword>
<protein>
    <recommendedName>
        <fullName evidence="14">Integral membrane protein</fullName>
    </recommendedName>
</protein>
<dbReference type="Proteomes" id="UP001501444">
    <property type="component" value="Unassembled WGS sequence"/>
</dbReference>
<evidence type="ECO:0000313" key="13">
    <source>
        <dbReference type="Proteomes" id="UP001501444"/>
    </source>
</evidence>
<keyword evidence="3" id="KW-0337">GPI-anchor biosynthesis</keyword>
<keyword evidence="7" id="KW-0256">Endoplasmic reticulum</keyword>
<evidence type="ECO:0000256" key="11">
    <source>
        <dbReference type="SAM" id="Phobius"/>
    </source>
</evidence>
<proteinExistence type="predicted"/>
<accession>A0ABP5U477</accession>
<evidence type="ECO:0000256" key="7">
    <source>
        <dbReference type="ARBA" id="ARBA00022824"/>
    </source>
</evidence>
<evidence type="ECO:0000256" key="9">
    <source>
        <dbReference type="ARBA" id="ARBA00023136"/>
    </source>
</evidence>
<gene>
    <name evidence="12" type="ORF">GCM10010170_069290</name>
</gene>
<feature type="compositionally biased region" description="Basic and acidic residues" evidence="10">
    <location>
        <begin position="51"/>
        <end position="85"/>
    </location>
</feature>
<evidence type="ECO:0000256" key="6">
    <source>
        <dbReference type="ARBA" id="ARBA00022692"/>
    </source>
</evidence>
<feature type="transmembrane region" description="Helical" evidence="11">
    <location>
        <begin position="596"/>
        <end position="614"/>
    </location>
</feature>
<feature type="transmembrane region" description="Helical" evidence="11">
    <location>
        <begin position="540"/>
        <end position="557"/>
    </location>
</feature>
<comment type="caution">
    <text evidence="12">The sequence shown here is derived from an EMBL/GenBank/DDBJ whole genome shotgun (WGS) entry which is preliminary data.</text>
</comment>
<feature type="compositionally biased region" description="Low complexity" evidence="10">
    <location>
        <begin position="416"/>
        <end position="433"/>
    </location>
</feature>
<name>A0ABP5U477_9ACTN</name>
<dbReference type="InterPro" id="IPR007315">
    <property type="entry name" value="PIG-V/Gpi18"/>
</dbReference>
<feature type="transmembrane region" description="Helical" evidence="11">
    <location>
        <begin position="563"/>
        <end position="584"/>
    </location>
</feature>
<dbReference type="PANTHER" id="PTHR12468:SF2">
    <property type="entry name" value="GPI MANNOSYLTRANSFERASE 2"/>
    <property type="match status" value="1"/>
</dbReference>
<feature type="transmembrane region" description="Helical" evidence="11">
    <location>
        <begin position="311"/>
        <end position="335"/>
    </location>
</feature>
<dbReference type="EMBL" id="BAAARV010000067">
    <property type="protein sequence ID" value="GAA2369049.1"/>
    <property type="molecule type" value="Genomic_DNA"/>
</dbReference>
<comment type="subcellular location">
    <subcellularLocation>
        <location evidence="1">Endoplasmic reticulum membrane</location>
        <topology evidence="1">Multi-pass membrane protein</topology>
    </subcellularLocation>
</comment>
<comment type="pathway">
    <text evidence="2">Glycolipid biosynthesis; glycosylphosphatidylinositol-anchor biosynthesis.</text>
</comment>
<evidence type="ECO:0000256" key="10">
    <source>
        <dbReference type="SAM" id="MobiDB-lite"/>
    </source>
</evidence>
<evidence type="ECO:0000313" key="12">
    <source>
        <dbReference type="EMBL" id="GAA2369049.1"/>
    </source>
</evidence>
<feature type="transmembrane region" description="Helical" evidence="11">
    <location>
        <begin position="234"/>
        <end position="256"/>
    </location>
</feature>
<keyword evidence="6 11" id="KW-0812">Transmembrane</keyword>
<keyword evidence="9 11" id="KW-0472">Membrane</keyword>
<feature type="transmembrane region" description="Helical" evidence="11">
    <location>
        <begin position="506"/>
        <end position="528"/>
    </location>
</feature>
<keyword evidence="5" id="KW-0808">Transferase</keyword>
<dbReference type="PANTHER" id="PTHR12468">
    <property type="entry name" value="GPI MANNOSYLTRANSFERASE 2"/>
    <property type="match status" value="1"/>
</dbReference>
<reference evidence="13" key="1">
    <citation type="journal article" date="2019" name="Int. J. Syst. Evol. Microbiol.">
        <title>The Global Catalogue of Microorganisms (GCM) 10K type strain sequencing project: providing services to taxonomists for standard genome sequencing and annotation.</title>
        <authorList>
            <consortium name="The Broad Institute Genomics Platform"/>
            <consortium name="The Broad Institute Genome Sequencing Center for Infectious Disease"/>
            <person name="Wu L."/>
            <person name="Ma J."/>
        </authorList>
    </citation>
    <scope>NUCLEOTIDE SEQUENCE [LARGE SCALE GENOMIC DNA]</scope>
    <source>
        <strain evidence="13">JCM 3272</strain>
    </source>
</reference>
<feature type="region of interest" description="Disordered" evidence="10">
    <location>
        <begin position="415"/>
        <end position="441"/>
    </location>
</feature>
<feature type="compositionally biased region" description="Low complexity" evidence="10">
    <location>
        <begin position="13"/>
        <end position="35"/>
    </location>
</feature>
<organism evidence="12 13">
    <name type="scientific">Dactylosporangium salmoneum</name>
    <dbReference type="NCBI Taxonomy" id="53361"/>
    <lineage>
        <taxon>Bacteria</taxon>
        <taxon>Bacillati</taxon>
        <taxon>Actinomycetota</taxon>
        <taxon>Actinomycetes</taxon>
        <taxon>Micromonosporales</taxon>
        <taxon>Micromonosporaceae</taxon>
        <taxon>Dactylosporangium</taxon>
    </lineage>
</organism>
<feature type="compositionally biased region" description="Basic and acidic residues" evidence="10">
    <location>
        <begin position="1"/>
        <end position="12"/>
    </location>
</feature>